<dbReference type="PRINTS" id="PR00069">
    <property type="entry name" value="ALDKETRDTASE"/>
</dbReference>
<dbReference type="InterPro" id="IPR023210">
    <property type="entry name" value="NADP_OxRdtase_dom"/>
</dbReference>
<evidence type="ECO:0000256" key="2">
    <source>
        <dbReference type="SAM" id="Phobius"/>
    </source>
</evidence>
<evidence type="ECO:0000259" key="3">
    <source>
        <dbReference type="Pfam" id="PF00248"/>
    </source>
</evidence>
<keyword evidence="2" id="KW-0472">Membrane</keyword>
<feature type="domain" description="NADP-dependent oxidoreductase" evidence="3">
    <location>
        <begin position="99"/>
        <end position="342"/>
    </location>
</feature>
<keyword evidence="2" id="KW-0812">Transmembrane</keyword>
<dbReference type="PANTHER" id="PTHR11732">
    <property type="entry name" value="ALDO/KETO REDUCTASE"/>
    <property type="match status" value="1"/>
</dbReference>
<feature type="transmembrane region" description="Helical" evidence="2">
    <location>
        <begin position="21"/>
        <end position="39"/>
    </location>
</feature>
<dbReference type="InterPro" id="IPR020471">
    <property type="entry name" value="AKR"/>
</dbReference>
<evidence type="ECO:0000313" key="4">
    <source>
        <dbReference type="EMBL" id="KAL3757365.1"/>
    </source>
</evidence>
<sequence length="368" mass="41730">MVVPAVAKSSRKHHRNRHCDVFVVLFVSVIALGGGWLSIKFLGRDTSTLPQSSSEGGIKSDSSSSSSVIDEENTHVRVPLTPVNMQSMPEQPHLIYGTAWKKDDTADLVYDALHAGFRYIDTACQPKHYDEPAVGYGWKVAVEKLGLTREDIYLQTKFTSLQGQDPHNTPYIHDAKLENQVRQSVHASLRNLQTTYIDTLLLHSPMPTIYETLKVWKVMEESIEAGKVRNLGISNCYSVEDFRTIYQEAKVKPRVLQNRFYQKSNFDSELRRLCDELDVQYQSFWTLSANRVALASEEWKSMAHAKKLTPQTLMYAYMMTLGHIPLSGTKDVNHMDEDVDVMMRLQRGEEILSKAEMETLSSLLGVPS</sequence>
<gene>
    <name evidence="4" type="ORF">ACHAWU_008526</name>
</gene>
<keyword evidence="5" id="KW-1185">Reference proteome</keyword>
<accession>A0ABD3M9Z8</accession>
<dbReference type="Pfam" id="PF00248">
    <property type="entry name" value="Aldo_ket_red"/>
    <property type="match status" value="1"/>
</dbReference>
<dbReference type="SUPFAM" id="SSF51430">
    <property type="entry name" value="NAD(P)-linked oxidoreductase"/>
    <property type="match status" value="1"/>
</dbReference>
<protein>
    <recommendedName>
        <fullName evidence="3">NADP-dependent oxidoreductase domain-containing protein</fullName>
    </recommendedName>
</protein>
<reference evidence="4 5" key="1">
    <citation type="submission" date="2024-10" db="EMBL/GenBank/DDBJ databases">
        <title>Updated reference genomes for cyclostephanoid diatoms.</title>
        <authorList>
            <person name="Roberts W.R."/>
            <person name="Alverson A.J."/>
        </authorList>
    </citation>
    <scope>NUCLEOTIDE SEQUENCE [LARGE SCALE GENOMIC DNA]</scope>
    <source>
        <strain evidence="4 5">AJA232-27</strain>
    </source>
</reference>
<proteinExistence type="predicted"/>
<dbReference type="EMBL" id="JALLBG020000268">
    <property type="protein sequence ID" value="KAL3757365.1"/>
    <property type="molecule type" value="Genomic_DNA"/>
</dbReference>
<comment type="caution">
    <text evidence="4">The sequence shown here is derived from an EMBL/GenBank/DDBJ whole genome shotgun (WGS) entry which is preliminary data.</text>
</comment>
<evidence type="ECO:0000256" key="1">
    <source>
        <dbReference type="SAM" id="MobiDB-lite"/>
    </source>
</evidence>
<feature type="region of interest" description="Disordered" evidence="1">
    <location>
        <begin position="48"/>
        <end position="73"/>
    </location>
</feature>
<keyword evidence="2" id="KW-1133">Transmembrane helix</keyword>
<name>A0ABD3M9Z8_9STRA</name>
<dbReference type="InterPro" id="IPR036812">
    <property type="entry name" value="NAD(P)_OxRdtase_dom_sf"/>
</dbReference>
<dbReference type="AlphaFoldDB" id="A0ABD3M9Z8"/>
<evidence type="ECO:0000313" key="5">
    <source>
        <dbReference type="Proteomes" id="UP001530293"/>
    </source>
</evidence>
<dbReference type="Proteomes" id="UP001530293">
    <property type="component" value="Unassembled WGS sequence"/>
</dbReference>
<dbReference type="Gene3D" id="3.20.20.100">
    <property type="entry name" value="NADP-dependent oxidoreductase domain"/>
    <property type="match status" value="1"/>
</dbReference>
<organism evidence="4 5">
    <name type="scientific">Discostella pseudostelligera</name>
    <dbReference type="NCBI Taxonomy" id="259834"/>
    <lineage>
        <taxon>Eukaryota</taxon>
        <taxon>Sar</taxon>
        <taxon>Stramenopiles</taxon>
        <taxon>Ochrophyta</taxon>
        <taxon>Bacillariophyta</taxon>
        <taxon>Coscinodiscophyceae</taxon>
        <taxon>Thalassiosirophycidae</taxon>
        <taxon>Stephanodiscales</taxon>
        <taxon>Stephanodiscaceae</taxon>
        <taxon>Discostella</taxon>
    </lineage>
</organism>
<dbReference type="CDD" id="cd19071">
    <property type="entry name" value="AKR_AKR1-5-like"/>
    <property type="match status" value="1"/>
</dbReference>
<feature type="compositionally biased region" description="Low complexity" evidence="1">
    <location>
        <begin position="52"/>
        <end position="68"/>
    </location>
</feature>